<evidence type="ECO:0000256" key="13">
    <source>
        <dbReference type="ARBA" id="ARBA00040536"/>
    </source>
</evidence>
<comment type="similarity">
    <text evidence="3">Belongs to the carotenoid oxygenase family.</text>
</comment>
<keyword evidence="25" id="KW-1185">Reference proteome</keyword>
<dbReference type="Proteomes" id="UP001158576">
    <property type="component" value="Chromosome 1"/>
</dbReference>
<comment type="catalytic activity">
    <reaction evidence="10">
        <text>all-trans-zeaxanthin + O2 = (3R)-3-hydroxy-10'-apo-beta-carotenal + (3R)-hydroxy-beta-ionone</text>
        <dbReference type="Rhea" id="RHEA:68104"/>
        <dbReference type="ChEBI" id="CHEBI:15379"/>
        <dbReference type="ChEBI" id="CHEBI:27547"/>
        <dbReference type="ChEBI" id="CHEBI:53173"/>
        <dbReference type="ChEBI" id="CHEBI:177902"/>
    </reaction>
    <physiologicalReaction direction="left-to-right" evidence="10">
        <dbReference type="Rhea" id="RHEA:68105"/>
    </physiologicalReaction>
</comment>
<evidence type="ECO:0000256" key="12">
    <source>
        <dbReference type="ARBA" id="ARBA00038847"/>
    </source>
</evidence>
<keyword evidence="9" id="KW-0496">Mitochondrion</keyword>
<evidence type="ECO:0000256" key="16">
    <source>
        <dbReference type="ARBA" id="ARBA00047747"/>
    </source>
</evidence>
<name>A0ABN7SLL3_OIKDI</name>
<evidence type="ECO:0000256" key="20">
    <source>
        <dbReference type="ARBA" id="ARBA00048862"/>
    </source>
</evidence>
<reference evidence="24 25" key="1">
    <citation type="submission" date="2021-04" db="EMBL/GenBank/DDBJ databases">
        <authorList>
            <person name="Bliznina A."/>
        </authorList>
    </citation>
    <scope>NUCLEOTIDE SEQUENCE [LARGE SCALE GENOMIC DNA]</scope>
</reference>
<evidence type="ECO:0000256" key="22">
    <source>
        <dbReference type="ARBA" id="ARBA00049190"/>
    </source>
</evidence>
<comment type="catalytic activity">
    <reaction evidence="15">
        <text>(3R)-3-hydroxy-10'-apo-beta-carotenal + O2 = 4,9-dimethyldodeca-2,4,6,8,10-pentaenedial + (3R)-hydroxy-beta-ionone</text>
        <dbReference type="Rhea" id="RHEA:68424"/>
        <dbReference type="ChEBI" id="CHEBI:15379"/>
        <dbReference type="ChEBI" id="CHEBI:53171"/>
        <dbReference type="ChEBI" id="CHEBI:53173"/>
        <dbReference type="ChEBI" id="CHEBI:177902"/>
    </reaction>
    <physiologicalReaction direction="left-to-right" evidence="15">
        <dbReference type="Rhea" id="RHEA:68425"/>
    </physiologicalReaction>
</comment>
<evidence type="ECO:0000256" key="5">
    <source>
        <dbReference type="ARBA" id="ARBA00022964"/>
    </source>
</evidence>
<evidence type="ECO:0000256" key="14">
    <source>
        <dbReference type="ARBA" id="ARBA00045336"/>
    </source>
</evidence>
<proteinExistence type="inferred from homology"/>
<comment type="function">
    <text evidence="14">Broad specificity mitochondrial dioxygenase that mediates the asymmetric oxidative cleavage of carotenoids. Cleaves carotenes (pure hydrocarbon carotenoids) such as all-trans-beta-carotene and lycopene as well as xanthophylls (oxygenated carotenoids) such as zeaxanthin, lutein and beta-cryptoxanthin at both the 9,10 and the 9',10' carbon-carbon double bond. Through its function in carotenoids metabolism regulates oxidative stress and the production of important signaling molecules.</text>
</comment>
<gene>
    <name evidence="24" type="ORF">OKIOD_LOCUS9764</name>
</gene>
<comment type="catalytic activity">
    <reaction evidence="23">
        <text>13-cis-lycopene + O2 = 13-cis-10'-apo-lycopenal + (3E,5E)-6,10-dimethylundeca-3,5,9-trien-2-one</text>
        <dbReference type="Rhea" id="RHEA:68448"/>
        <dbReference type="ChEBI" id="CHEBI:15379"/>
        <dbReference type="ChEBI" id="CHEBI:67207"/>
        <dbReference type="ChEBI" id="CHEBI:177907"/>
        <dbReference type="ChEBI" id="CHEBI:177908"/>
    </reaction>
    <physiologicalReaction direction="left-to-right" evidence="23">
        <dbReference type="Rhea" id="RHEA:68449"/>
    </physiologicalReaction>
</comment>
<evidence type="ECO:0000313" key="25">
    <source>
        <dbReference type="Proteomes" id="UP001158576"/>
    </source>
</evidence>
<evidence type="ECO:0000256" key="10">
    <source>
        <dbReference type="ARBA" id="ARBA00035797"/>
    </source>
</evidence>
<comment type="catalytic activity">
    <reaction evidence="18">
        <text>all-trans-10'-apo-beta-carotenal + O2 = beta-ionone + 4,9-dimethyldodeca-2,4,6,8,10-pentaenedial</text>
        <dbReference type="Rhea" id="RHEA:68452"/>
        <dbReference type="ChEBI" id="CHEBI:15379"/>
        <dbReference type="ChEBI" id="CHEBI:32325"/>
        <dbReference type="ChEBI" id="CHEBI:53153"/>
        <dbReference type="ChEBI" id="CHEBI:53171"/>
    </reaction>
    <physiologicalReaction direction="left-to-right" evidence="18">
        <dbReference type="Rhea" id="RHEA:68453"/>
    </physiologicalReaction>
</comment>
<comment type="catalytic activity">
    <reaction evidence="20">
        <text>lutein + O2 = (3R,6R)-3-hydroxy-10'-apo-alpha-carotenal + (3R)-hydroxy-beta-ionone</text>
        <dbReference type="Rhea" id="RHEA:68432"/>
        <dbReference type="ChEBI" id="CHEBI:15379"/>
        <dbReference type="ChEBI" id="CHEBI:28838"/>
        <dbReference type="ChEBI" id="CHEBI:53173"/>
        <dbReference type="ChEBI" id="CHEBI:177903"/>
    </reaction>
    <physiologicalReaction direction="left-to-right" evidence="20">
        <dbReference type="Rhea" id="RHEA:68433"/>
    </physiologicalReaction>
</comment>
<evidence type="ECO:0000256" key="4">
    <source>
        <dbReference type="ARBA" id="ARBA00022723"/>
    </source>
</evidence>
<comment type="catalytic activity">
    <reaction evidence="11">
        <text>(3R,6R)-3-hydroxy-10'-apo-alpha-carotenal + O2 = (3R,6R)-hydroxy-alpha-ionone + 4,9-dimethyldodeca-2,4,6,8,10-pentaenedial</text>
        <dbReference type="Rhea" id="RHEA:68436"/>
        <dbReference type="ChEBI" id="CHEBI:15379"/>
        <dbReference type="ChEBI" id="CHEBI:53171"/>
        <dbReference type="ChEBI" id="CHEBI:177903"/>
        <dbReference type="ChEBI" id="CHEBI:177904"/>
    </reaction>
    <physiologicalReaction direction="left-to-right" evidence="11">
        <dbReference type="Rhea" id="RHEA:68437"/>
    </physiologicalReaction>
</comment>
<evidence type="ECO:0000256" key="2">
    <source>
        <dbReference type="ARBA" id="ARBA00004173"/>
    </source>
</evidence>
<evidence type="ECO:0000256" key="6">
    <source>
        <dbReference type="ARBA" id="ARBA00023002"/>
    </source>
</evidence>
<comment type="catalytic activity">
    <reaction evidence="16">
        <text>5-cis-lycopene + O2 = 5-cis-10'-apo-lycopenal + (3E,5E)-6,10-dimethylundeca-3,5,9-trien-2-one</text>
        <dbReference type="Rhea" id="RHEA:68444"/>
        <dbReference type="ChEBI" id="CHEBI:15379"/>
        <dbReference type="ChEBI" id="CHEBI:67207"/>
        <dbReference type="ChEBI" id="CHEBI:177905"/>
        <dbReference type="ChEBI" id="CHEBI:177906"/>
    </reaction>
    <physiologicalReaction direction="left-to-right" evidence="16">
        <dbReference type="Rhea" id="RHEA:68445"/>
    </physiologicalReaction>
</comment>
<comment type="cofactor">
    <cofactor evidence="1">
        <name>Fe(2+)</name>
        <dbReference type="ChEBI" id="CHEBI:29033"/>
    </cofactor>
</comment>
<comment type="subcellular location">
    <subcellularLocation>
        <location evidence="2">Mitochondrion</location>
    </subcellularLocation>
</comment>
<keyword evidence="7" id="KW-0408">Iron</keyword>
<evidence type="ECO:0000256" key="1">
    <source>
        <dbReference type="ARBA" id="ARBA00001954"/>
    </source>
</evidence>
<protein>
    <recommendedName>
        <fullName evidence="13">Carotenoid-cleaving dioxygenase, mitochondrial</fullName>
        <ecNumber evidence="12">1.13.11.71</ecNumber>
    </recommendedName>
</protein>
<evidence type="ECO:0000256" key="19">
    <source>
        <dbReference type="ARBA" id="ARBA00048381"/>
    </source>
</evidence>
<evidence type="ECO:0000256" key="11">
    <source>
        <dbReference type="ARBA" id="ARBA00036274"/>
    </source>
</evidence>
<keyword evidence="8" id="KW-0443">Lipid metabolism</keyword>
<comment type="catalytic activity">
    <reaction evidence="21">
        <text>all-trans-beta-carotene + O2 = beta-ionone + all-trans-10'-apo-beta-carotenal</text>
        <dbReference type="Rhea" id="RHEA:26389"/>
        <dbReference type="ChEBI" id="CHEBI:15379"/>
        <dbReference type="ChEBI" id="CHEBI:17579"/>
        <dbReference type="ChEBI" id="CHEBI:32325"/>
        <dbReference type="ChEBI" id="CHEBI:53153"/>
        <dbReference type="EC" id="1.13.11.71"/>
    </reaction>
    <physiologicalReaction direction="left-to-right" evidence="21">
        <dbReference type="Rhea" id="RHEA:26390"/>
    </physiologicalReaction>
</comment>
<dbReference type="PANTHER" id="PTHR10543:SF122">
    <property type="entry name" value="CAROTENOID-CLEAVING DIOXYGENASE, MITOCHONDRIAL"/>
    <property type="match status" value="1"/>
</dbReference>
<evidence type="ECO:0000313" key="24">
    <source>
        <dbReference type="EMBL" id="CAG5103916.1"/>
    </source>
</evidence>
<evidence type="ECO:0000256" key="17">
    <source>
        <dbReference type="ARBA" id="ARBA00047865"/>
    </source>
</evidence>
<evidence type="ECO:0000256" key="7">
    <source>
        <dbReference type="ARBA" id="ARBA00023004"/>
    </source>
</evidence>
<comment type="catalytic activity">
    <reaction evidence="17">
        <text>lutein + O2 = (3R,6R)-hydroxy-alpha-ionone + (3R)-3-hydroxy-10'-apo-beta-carotenal</text>
        <dbReference type="Rhea" id="RHEA:68428"/>
        <dbReference type="ChEBI" id="CHEBI:15379"/>
        <dbReference type="ChEBI" id="CHEBI:28838"/>
        <dbReference type="ChEBI" id="CHEBI:177902"/>
        <dbReference type="ChEBI" id="CHEBI:177904"/>
    </reaction>
    <physiologicalReaction direction="left-to-right" evidence="17">
        <dbReference type="Rhea" id="RHEA:68429"/>
    </physiologicalReaction>
</comment>
<keyword evidence="4" id="KW-0479">Metal-binding</keyword>
<keyword evidence="5" id="KW-0223">Dioxygenase</keyword>
<dbReference type="InterPro" id="IPR004294">
    <property type="entry name" value="Carotenoid_Oase"/>
</dbReference>
<evidence type="ECO:0000256" key="21">
    <source>
        <dbReference type="ARBA" id="ARBA00049156"/>
    </source>
</evidence>
<evidence type="ECO:0000256" key="18">
    <source>
        <dbReference type="ARBA" id="ARBA00048043"/>
    </source>
</evidence>
<evidence type="ECO:0000256" key="15">
    <source>
        <dbReference type="ARBA" id="ARBA00047577"/>
    </source>
</evidence>
<evidence type="ECO:0000256" key="9">
    <source>
        <dbReference type="ARBA" id="ARBA00023128"/>
    </source>
</evidence>
<dbReference type="EMBL" id="OU015566">
    <property type="protein sequence ID" value="CAG5103916.1"/>
    <property type="molecule type" value="Genomic_DNA"/>
</dbReference>
<dbReference type="EC" id="1.13.11.71" evidence="12"/>
<evidence type="ECO:0000256" key="8">
    <source>
        <dbReference type="ARBA" id="ARBA00023098"/>
    </source>
</evidence>
<comment type="catalytic activity">
    <reaction evidence="19">
        <text>all-trans-zeaxanthin + 2 O2 = 4,9-dimethyldodeca-2,4,6,8,10-pentaenedial + 2 (3R)-hydroxy-beta-ionone</text>
        <dbReference type="Rhea" id="RHEA:26393"/>
        <dbReference type="ChEBI" id="CHEBI:15379"/>
        <dbReference type="ChEBI" id="CHEBI:27547"/>
        <dbReference type="ChEBI" id="CHEBI:53171"/>
        <dbReference type="ChEBI" id="CHEBI:53173"/>
    </reaction>
    <physiologicalReaction direction="left-to-right" evidence="19">
        <dbReference type="Rhea" id="RHEA:26394"/>
    </physiologicalReaction>
</comment>
<sequence length="571" mass="65162">MILLQFLHFAAAFQTDDNFAFTDNVAGFLKTVDEFPDPVLASEIEGIVPDWIQGSFYRVGPGQYEYGTDKYNHVFDPSAIIKRIHVENGKVSFQRRFINSTHRAANFEENRIVFAEMGTWSDPPGAEDLSGEGLELERCKWLGESSPTDNTIVSVIPLMGWLVAFTESNLVNLIDPFTLETKHNLDLGESPNMPAGLTFATVLAHGVFDEEGNYWTMSVALDLPESAFIPKTAYVVIKFKNAKNYPLGSMANPSEILESMEFADYLYNENPRDTSIRYFHMFAASDDFFVLPMNSMELDPFATLESCRVGEPPMNMMQYDDSLKGFFKIFSKERMSWFPIKFEADWDFMQLHMIQAVFDEDKNRITLDTLQTGNADILKEFTVSNINVTGEDIINSYSKLVPYGEPVRYIFDLSEKEQSVVKKVASEKLFEEDLENFPIYEQKNFFFSFLKSTKINVNFLGKPYDHFWSAGFGNILDDRLYHSKLSTRQRWVWREEGYSPSEPFFIPRPGGEGETDGVVISLAGSLLGNRPDMRTFIVFLDPENLTEIARAYFPEEVSISATAHGIFIPHF</sequence>
<dbReference type="PANTHER" id="PTHR10543">
    <property type="entry name" value="BETA-CAROTENE DIOXYGENASE"/>
    <property type="match status" value="1"/>
</dbReference>
<dbReference type="Pfam" id="PF03055">
    <property type="entry name" value="RPE65"/>
    <property type="match status" value="1"/>
</dbReference>
<accession>A0ABN7SLL3</accession>
<comment type="catalytic activity">
    <reaction evidence="22">
        <text>beta-cryptoxanthin + O2 = all-trans-10'-apo-beta-carotenal + (3R)-hydroxy-beta-ionone</text>
        <dbReference type="Rhea" id="RHEA:68440"/>
        <dbReference type="ChEBI" id="CHEBI:10362"/>
        <dbReference type="ChEBI" id="CHEBI:15379"/>
        <dbReference type="ChEBI" id="CHEBI:53153"/>
        <dbReference type="ChEBI" id="CHEBI:53173"/>
    </reaction>
    <physiologicalReaction direction="left-to-right" evidence="22">
        <dbReference type="Rhea" id="RHEA:68441"/>
    </physiologicalReaction>
</comment>
<evidence type="ECO:0000256" key="3">
    <source>
        <dbReference type="ARBA" id="ARBA00006787"/>
    </source>
</evidence>
<keyword evidence="6" id="KW-0560">Oxidoreductase</keyword>
<organism evidence="24 25">
    <name type="scientific">Oikopleura dioica</name>
    <name type="common">Tunicate</name>
    <dbReference type="NCBI Taxonomy" id="34765"/>
    <lineage>
        <taxon>Eukaryota</taxon>
        <taxon>Metazoa</taxon>
        <taxon>Chordata</taxon>
        <taxon>Tunicata</taxon>
        <taxon>Appendicularia</taxon>
        <taxon>Copelata</taxon>
        <taxon>Oikopleuridae</taxon>
        <taxon>Oikopleura</taxon>
    </lineage>
</organism>
<evidence type="ECO:0000256" key="23">
    <source>
        <dbReference type="ARBA" id="ARBA00049207"/>
    </source>
</evidence>